<sequence>MFALFSEELRKAFESKIEIVGSLNSQRWTKHAKRNDIDGMAEKANYMTVETNKVGNISTDGDVNESQIKCVKPKGRVTYQTSKRPKNALEHAINRKRKPKATKSGLEHVSSTHESGGTSLINDEYWNLTYTAFDHPSTS</sequence>
<evidence type="ECO:0000313" key="2">
    <source>
        <dbReference type="EMBL" id="KAL1563096.1"/>
    </source>
</evidence>
<dbReference type="EMBL" id="JBEAFC010000003">
    <property type="protein sequence ID" value="KAL1563096.1"/>
    <property type="molecule type" value="Genomic_DNA"/>
</dbReference>
<protein>
    <submittedName>
        <fullName evidence="2">Uncharacterized protein</fullName>
    </submittedName>
</protein>
<evidence type="ECO:0000313" key="3">
    <source>
        <dbReference type="Proteomes" id="UP001567538"/>
    </source>
</evidence>
<organism evidence="2 3">
    <name type="scientific">Salvia divinorum</name>
    <name type="common">Maria pastora</name>
    <name type="synonym">Diviner's sage</name>
    <dbReference type="NCBI Taxonomy" id="28513"/>
    <lineage>
        <taxon>Eukaryota</taxon>
        <taxon>Viridiplantae</taxon>
        <taxon>Streptophyta</taxon>
        <taxon>Embryophyta</taxon>
        <taxon>Tracheophyta</taxon>
        <taxon>Spermatophyta</taxon>
        <taxon>Magnoliopsida</taxon>
        <taxon>eudicotyledons</taxon>
        <taxon>Gunneridae</taxon>
        <taxon>Pentapetalae</taxon>
        <taxon>asterids</taxon>
        <taxon>lamiids</taxon>
        <taxon>Lamiales</taxon>
        <taxon>Lamiaceae</taxon>
        <taxon>Nepetoideae</taxon>
        <taxon>Mentheae</taxon>
        <taxon>Salviinae</taxon>
        <taxon>Salvia</taxon>
        <taxon>Salvia subgen. Calosphace</taxon>
    </lineage>
</organism>
<accession>A0ABD1I6Y8</accession>
<reference evidence="2 3" key="1">
    <citation type="submission" date="2024-06" db="EMBL/GenBank/DDBJ databases">
        <title>A chromosome level genome sequence of Diviner's sage (Salvia divinorum).</title>
        <authorList>
            <person name="Ford S.A."/>
            <person name="Ro D.-K."/>
            <person name="Ness R.W."/>
            <person name="Phillips M.A."/>
        </authorList>
    </citation>
    <scope>NUCLEOTIDE SEQUENCE [LARGE SCALE GENOMIC DNA]</scope>
    <source>
        <strain evidence="2">SAF-2024a</strain>
        <tissue evidence="2">Leaf</tissue>
    </source>
</reference>
<name>A0ABD1I6Y8_SALDI</name>
<dbReference type="Proteomes" id="UP001567538">
    <property type="component" value="Unassembled WGS sequence"/>
</dbReference>
<feature type="region of interest" description="Disordered" evidence="1">
    <location>
        <begin position="82"/>
        <end position="118"/>
    </location>
</feature>
<keyword evidence="3" id="KW-1185">Reference proteome</keyword>
<proteinExistence type="predicted"/>
<dbReference type="AlphaFoldDB" id="A0ABD1I6Y8"/>
<evidence type="ECO:0000256" key="1">
    <source>
        <dbReference type="SAM" id="MobiDB-lite"/>
    </source>
</evidence>
<comment type="caution">
    <text evidence="2">The sequence shown here is derived from an EMBL/GenBank/DDBJ whole genome shotgun (WGS) entry which is preliminary data.</text>
</comment>
<gene>
    <name evidence="2" type="ORF">AAHA92_05599</name>
</gene>